<evidence type="ECO:0000256" key="4">
    <source>
        <dbReference type="ARBA" id="ARBA00022832"/>
    </source>
</evidence>
<keyword evidence="5 8" id="KW-0460">Magnesium</keyword>
<dbReference type="InterPro" id="IPR037143">
    <property type="entry name" value="4-PPantetheinyl_Trfase_dom_sf"/>
</dbReference>
<dbReference type="GO" id="GO:0006633">
    <property type="term" value="P:fatty acid biosynthetic process"/>
    <property type="evidence" value="ECO:0007669"/>
    <property type="project" value="UniProtKB-UniRule"/>
</dbReference>
<dbReference type="Proteomes" id="UP000051841">
    <property type="component" value="Unassembled WGS sequence"/>
</dbReference>
<dbReference type="InterPro" id="IPR002582">
    <property type="entry name" value="ACPS"/>
</dbReference>
<feature type="binding site" evidence="8">
    <location>
        <position position="55"/>
    </location>
    <ligand>
        <name>Mg(2+)</name>
        <dbReference type="ChEBI" id="CHEBI:18420"/>
    </ligand>
</feature>
<evidence type="ECO:0000259" key="9">
    <source>
        <dbReference type="Pfam" id="PF01648"/>
    </source>
</evidence>
<keyword evidence="7 8" id="KW-0275">Fatty acid biosynthesis</keyword>
<evidence type="ECO:0000256" key="6">
    <source>
        <dbReference type="ARBA" id="ARBA00023098"/>
    </source>
</evidence>
<dbReference type="HAMAP" id="MF_00101">
    <property type="entry name" value="AcpS"/>
    <property type="match status" value="1"/>
</dbReference>
<feature type="binding site" evidence="8">
    <location>
        <position position="7"/>
    </location>
    <ligand>
        <name>Mg(2+)</name>
        <dbReference type="ChEBI" id="CHEBI:18420"/>
    </ligand>
</feature>
<dbReference type="EC" id="2.7.8.7" evidence="8"/>
<comment type="subcellular location">
    <subcellularLocation>
        <location evidence="8">Cytoplasm</location>
    </subcellularLocation>
</comment>
<keyword evidence="8" id="KW-0963">Cytoplasm</keyword>
<dbReference type="EMBL" id="JQBL01000003">
    <property type="protein sequence ID" value="KRN51082.1"/>
    <property type="molecule type" value="Genomic_DNA"/>
</dbReference>
<dbReference type="NCBIfam" id="TIGR00516">
    <property type="entry name" value="acpS"/>
    <property type="match status" value="1"/>
</dbReference>
<evidence type="ECO:0000256" key="5">
    <source>
        <dbReference type="ARBA" id="ARBA00022842"/>
    </source>
</evidence>
<dbReference type="Pfam" id="PF01648">
    <property type="entry name" value="ACPS"/>
    <property type="match status" value="1"/>
</dbReference>
<proteinExistence type="inferred from homology"/>
<dbReference type="AlphaFoldDB" id="A0A0R2HNE4"/>
<evidence type="ECO:0000256" key="1">
    <source>
        <dbReference type="ARBA" id="ARBA00022516"/>
    </source>
</evidence>
<keyword evidence="1 8" id="KW-0444">Lipid biosynthesis</keyword>
<evidence type="ECO:0000313" key="10">
    <source>
        <dbReference type="EMBL" id="KRN51082.1"/>
    </source>
</evidence>
<keyword evidence="2 8" id="KW-0808">Transferase</keyword>
<comment type="similarity">
    <text evidence="8">Belongs to the P-Pant transferase superfamily. AcpS family.</text>
</comment>
<accession>A0A0R2HNE4</accession>
<evidence type="ECO:0000256" key="8">
    <source>
        <dbReference type="HAMAP-Rule" id="MF_00101"/>
    </source>
</evidence>
<organism evidence="10 11">
    <name type="scientific">Kandleria vitulina DSM 20405</name>
    <dbReference type="NCBI Taxonomy" id="1410657"/>
    <lineage>
        <taxon>Bacteria</taxon>
        <taxon>Bacillati</taxon>
        <taxon>Bacillota</taxon>
        <taxon>Erysipelotrichia</taxon>
        <taxon>Erysipelotrichales</taxon>
        <taxon>Coprobacillaceae</taxon>
        <taxon>Kandleria</taxon>
    </lineage>
</organism>
<keyword evidence="4 8" id="KW-0276">Fatty acid metabolism</keyword>
<dbReference type="PATRIC" id="fig|1410657.5.peg.1197"/>
<keyword evidence="3 8" id="KW-0479">Metal-binding</keyword>
<evidence type="ECO:0000256" key="3">
    <source>
        <dbReference type="ARBA" id="ARBA00022723"/>
    </source>
</evidence>
<comment type="cofactor">
    <cofactor evidence="8">
        <name>Mg(2+)</name>
        <dbReference type="ChEBI" id="CHEBI:18420"/>
    </cofactor>
</comment>
<protein>
    <recommendedName>
        <fullName evidence="8">Holo-[acyl-carrier-protein] synthase</fullName>
        <shortName evidence="8">Holo-ACP synthase</shortName>
        <ecNumber evidence="8">2.7.8.7</ecNumber>
    </recommendedName>
    <alternativeName>
        <fullName evidence="8">4'-phosphopantetheinyl transferase AcpS</fullName>
    </alternativeName>
</protein>
<sequence length="111" mass="12626">MNGIGVDIVDLNRFDLKNERFIKHILSSKEYACFMKLDSEKRKREFLGGRFAGKEAYLKAYHKGIGGIAFHDIEILNHEDGSPYLNDENAMISISHEKDYAVAMVVVNSCK</sequence>
<comment type="catalytic activity">
    <reaction evidence="8">
        <text>apo-[ACP] + CoA = holo-[ACP] + adenosine 3',5'-bisphosphate + H(+)</text>
        <dbReference type="Rhea" id="RHEA:12068"/>
        <dbReference type="Rhea" id="RHEA-COMP:9685"/>
        <dbReference type="Rhea" id="RHEA-COMP:9690"/>
        <dbReference type="ChEBI" id="CHEBI:15378"/>
        <dbReference type="ChEBI" id="CHEBI:29999"/>
        <dbReference type="ChEBI" id="CHEBI:57287"/>
        <dbReference type="ChEBI" id="CHEBI:58343"/>
        <dbReference type="ChEBI" id="CHEBI:64479"/>
        <dbReference type="EC" id="2.7.8.7"/>
    </reaction>
</comment>
<dbReference type="Gene3D" id="3.90.470.20">
    <property type="entry name" value="4'-phosphopantetheinyl transferase domain"/>
    <property type="match status" value="1"/>
</dbReference>
<evidence type="ECO:0000313" key="11">
    <source>
        <dbReference type="Proteomes" id="UP000051841"/>
    </source>
</evidence>
<name>A0A0R2HNE4_9FIRM</name>
<dbReference type="InterPro" id="IPR004568">
    <property type="entry name" value="Ppantetheine-prot_Trfase_dom"/>
</dbReference>
<dbReference type="InterPro" id="IPR008278">
    <property type="entry name" value="4-PPantetheinyl_Trfase_dom"/>
</dbReference>
<keyword evidence="6 8" id="KW-0443">Lipid metabolism</keyword>
<dbReference type="GO" id="GO:0008897">
    <property type="term" value="F:holo-[acyl-carrier-protein] synthase activity"/>
    <property type="evidence" value="ECO:0007669"/>
    <property type="project" value="UniProtKB-UniRule"/>
</dbReference>
<dbReference type="RefSeq" id="WP_035876438.1">
    <property type="nucleotide sequence ID" value="NZ_JNKN01000004.1"/>
</dbReference>
<evidence type="ECO:0000256" key="2">
    <source>
        <dbReference type="ARBA" id="ARBA00022679"/>
    </source>
</evidence>
<keyword evidence="11" id="KW-1185">Reference proteome</keyword>
<comment type="caution">
    <text evidence="10">The sequence shown here is derived from an EMBL/GenBank/DDBJ whole genome shotgun (WGS) entry which is preliminary data.</text>
</comment>
<comment type="function">
    <text evidence="8">Transfers the 4'-phosphopantetheine moiety from coenzyme A to a Ser of acyl-carrier-protein.</text>
</comment>
<dbReference type="GO" id="GO:0005737">
    <property type="term" value="C:cytoplasm"/>
    <property type="evidence" value="ECO:0007669"/>
    <property type="project" value="UniProtKB-SubCell"/>
</dbReference>
<reference evidence="10 11" key="1">
    <citation type="journal article" date="2015" name="Genome Announc.">
        <title>Expanding the biotechnology potential of lactobacilli through comparative genomics of 213 strains and associated genera.</title>
        <authorList>
            <person name="Sun Z."/>
            <person name="Harris H.M."/>
            <person name="McCann A."/>
            <person name="Guo C."/>
            <person name="Argimon S."/>
            <person name="Zhang W."/>
            <person name="Yang X."/>
            <person name="Jeffery I.B."/>
            <person name="Cooney J.C."/>
            <person name="Kagawa T.F."/>
            <person name="Liu W."/>
            <person name="Song Y."/>
            <person name="Salvetti E."/>
            <person name="Wrobel A."/>
            <person name="Rasinkangas P."/>
            <person name="Parkhill J."/>
            <person name="Rea M.C."/>
            <person name="O'Sullivan O."/>
            <person name="Ritari J."/>
            <person name="Douillard F.P."/>
            <person name="Paul Ross R."/>
            <person name="Yang R."/>
            <person name="Briner A.E."/>
            <person name="Felis G.E."/>
            <person name="de Vos W.M."/>
            <person name="Barrangou R."/>
            <person name="Klaenhammer T.R."/>
            <person name="Caufield P.W."/>
            <person name="Cui Y."/>
            <person name="Zhang H."/>
            <person name="O'Toole P.W."/>
        </authorList>
    </citation>
    <scope>NUCLEOTIDE SEQUENCE [LARGE SCALE GENOMIC DNA]</scope>
    <source>
        <strain evidence="10 11">DSM 20405</strain>
    </source>
</reference>
<gene>
    <name evidence="8" type="primary">acpS</name>
    <name evidence="10" type="ORF">IV49_GL001156</name>
</gene>
<evidence type="ECO:0000256" key="7">
    <source>
        <dbReference type="ARBA" id="ARBA00023160"/>
    </source>
</evidence>
<feature type="domain" description="4'-phosphopantetheinyl transferase" evidence="9">
    <location>
        <begin position="3"/>
        <end position="104"/>
    </location>
</feature>
<dbReference type="GO" id="GO:0000287">
    <property type="term" value="F:magnesium ion binding"/>
    <property type="evidence" value="ECO:0007669"/>
    <property type="project" value="UniProtKB-UniRule"/>
</dbReference>
<dbReference type="SUPFAM" id="SSF56214">
    <property type="entry name" value="4'-phosphopantetheinyl transferase"/>
    <property type="match status" value="1"/>
</dbReference>
<dbReference type="NCBIfam" id="TIGR00556">
    <property type="entry name" value="pantethn_trn"/>
    <property type="match status" value="1"/>
</dbReference>